<evidence type="ECO:0000313" key="1">
    <source>
        <dbReference type="EMBL" id="OCH84716.1"/>
    </source>
</evidence>
<dbReference type="Gene3D" id="3.40.50.300">
    <property type="entry name" value="P-loop containing nucleotide triphosphate hydrolases"/>
    <property type="match status" value="1"/>
</dbReference>
<gene>
    <name evidence="1" type="ORF">OBBRIDRAFT_839495</name>
</gene>
<protein>
    <recommendedName>
        <fullName evidence="3">G domain-containing protein</fullName>
    </recommendedName>
</protein>
<proteinExistence type="predicted"/>
<dbReference type="Proteomes" id="UP000250043">
    <property type="component" value="Unassembled WGS sequence"/>
</dbReference>
<dbReference type="SUPFAM" id="SSF52540">
    <property type="entry name" value="P-loop containing nucleoside triphosphate hydrolases"/>
    <property type="match status" value="1"/>
</dbReference>
<dbReference type="EMBL" id="KV722642">
    <property type="protein sequence ID" value="OCH84716.1"/>
    <property type="molecule type" value="Genomic_DNA"/>
</dbReference>
<name>A0A8E2DFA0_9APHY</name>
<evidence type="ECO:0008006" key="3">
    <source>
        <dbReference type="Google" id="ProtNLM"/>
    </source>
</evidence>
<accession>A0A8E2DFA0</accession>
<reference evidence="1 2" key="1">
    <citation type="submission" date="2016-07" db="EMBL/GenBank/DDBJ databases">
        <title>Draft genome of the white-rot fungus Obba rivulosa 3A-2.</title>
        <authorList>
            <consortium name="DOE Joint Genome Institute"/>
            <person name="Miettinen O."/>
            <person name="Riley R."/>
            <person name="Acob R."/>
            <person name="Barry K."/>
            <person name="Cullen D."/>
            <person name="De Vries R."/>
            <person name="Hainaut M."/>
            <person name="Hatakka A."/>
            <person name="Henrissat B."/>
            <person name="Hilden K."/>
            <person name="Kuo R."/>
            <person name="Labutti K."/>
            <person name="Lipzen A."/>
            <person name="Makela M.R."/>
            <person name="Sandor L."/>
            <person name="Spatafora J.W."/>
            <person name="Grigoriev I.V."/>
            <person name="Hibbett D.S."/>
        </authorList>
    </citation>
    <scope>NUCLEOTIDE SEQUENCE [LARGE SCALE GENOMIC DNA]</scope>
    <source>
        <strain evidence="1 2">3A-2</strain>
    </source>
</reference>
<dbReference type="InterPro" id="IPR027417">
    <property type="entry name" value="P-loop_NTPase"/>
</dbReference>
<keyword evidence="2" id="KW-1185">Reference proteome</keyword>
<evidence type="ECO:0000313" key="2">
    <source>
        <dbReference type="Proteomes" id="UP000250043"/>
    </source>
</evidence>
<sequence length="76" mass="7961">MSDSLGAAQQSTASSDDVLIAVMGPSGTGKSSFINLVSGSNGAPLCFLPHPRATFPRLCANRSWPTRRAAHYLAEL</sequence>
<dbReference type="AlphaFoldDB" id="A0A8E2DFA0"/>
<organism evidence="1 2">
    <name type="scientific">Obba rivulosa</name>
    <dbReference type="NCBI Taxonomy" id="1052685"/>
    <lineage>
        <taxon>Eukaryota</taxon>
        <taxon>Fungi</taxon>
        <taxon>Dikarya</taxon>
        <taxon>Basidiomycota</taxon>
        <taxon>Agaricomycotina</taxon>
        <taxon>Agaricomycetes</taxon>
        <taxon>Polyporales</taxon>
        <taxon>Gelatoporiaceae</taxon>
        <taxon>Obba</taxon>
    </lineage>
</organism>